<sequence>MGTMATIQQQLRKHALTAKELKRLVGTPWWPLQRPARVGQFTGSKPTETPSFAFANDMRLAMRHRRTRLRQFASG</sequence>
<evidence type="ECO:0000313" key="1">
    <source>
        <dbReference type="EMBL" id="VDP78343.1"/>
    </source>
</evidence>
<proteinExistence type="predicted"/>
<dbReference type="AlphaFoldDB" id="A0A183AHJ1"/>
<dbReference type="WBParaSite" id="ECPE_0000643901-mRNA-1">
    <property type="protein sequence ID" value="ECPE_0000643901-mRNA-1"/>
    <property type="gene ID" value="ECPE_0000643901"/>
</dbReference>
<accession>A0A183AHJ1</accession>
<gene>
    <name evidence="1" type="ORF">ECPE_LOCUS6426</name>
</gene>
<reference evidence="3" key="1">
    <citation type="submission" date="2016-06" db="UniProtKB">
        <authorList>
            <consortium name="WormBaseParasite"/>
        </authorList>
    </citation>
    <scope>IDENTIFICATION</scope>
</reference>
<organism evidence="3">
    <name type="scientific">Echinostoma caproni</name>
    <dbReference type="NCBI Taxonomy" id="27848"/>
    <lineage>
        <taxon>Eukaryota</taxon>
        <taxon>Metazoa</taxon>
        <taxon>Spiralia</taxon>
        <taxon>Lophotrochozoa</taxon>
        <taxon>Platyhelminthes</taxon>
        <taxon>Trematoda</taxon>
        <taxon>Digenea</taxon>
        <taxon>Plagiorchiida</taxon>
        <taxon>Echinostomata</taxon>
        <taxon>Echinostomatoidea</taxon>
        <taxon>Echinostomatidae</taxon>
        <taxon>Echinostoma</taxon>
    </lineage>
</organism>
<reference evidence="1 2" key="2">
    <citation type="submission" date="2018-11" db="EMBL/GenBank/DDBJ databases">
        <authorList>
            <consortium name="Pathogen Informatics"/>
        </authorList>
    </citation>
    <scope>NUCLEOTIDE SEQUENCE [LARGE SCALE GENOMIC DNA]</scope>
    <source>
        <strain evidence="1 2">Egypt</strain>
    </source>
</reference>
<dbReference type="EMBL" id="UZAN01043427">
    <property type="protein sequence ID" value="VDP78343.1"/>
    <property type="molecule type" value="Genomic_DNA"/>
</dbReference>
<protein>
    <submittedName>
        <fullName evidence="3">DNA-binding protein</fullName>
    </submittedName>
</protein>
<keyword evidence="2" id="KW-1185">Reference proteome</keyword>
<dbReference type="Proteomes" id="UP000272942">
    <property type="component" value="Unassembled WGS sequence"/>
</dbReference>
<name>A0A183AHJ1_9TREM</name>
<evidence type="ECO:0000313" key="3">
    <source>
        <dbReference type="WBParaSite" id="ECPE_0000643901-mRNA-1"/>
    </source>
</evidence>
<evidence type="ECO:0000313" key="2">
    <source>
        <dbReference type="Proteomes" id="UP000272942"/>
    </source>
</evidence>